<dbReference type="PANTHER" id="PTHR46408:SF8">
    <property type="entry name" value="BASIC LEUCINE ZIPPER 9"/>
    <property type="match status" value="1"/>
</dbReference>
<dbReference type="OrthoDB" id="1299653at2759"/>
<evidence type="ECO:0000313" key="10">
    <source>
        <dbReference type="Proteomes" id="UP000087171"/>
    </source>
</evidence>
<dbReference type="Pfam" id="PF00170">
    <property type="entry name" value="bZIP_1"/>
    <property type="match status" value="1"/>
</dbReference>
<evidence type="ECO:0000313" key="11">
    <source>
        <dbReference type="RefSeq" id="XP_004498549.2"/>
    </source>
</evidence>
<feature type="compositionally biased region" description="Polar residues" evidence="8">
    <location>
        <begin position="102"/>
        <end position="150"/>
    </location>
</feature>
<gene>
    <name evidence="11" type="primary">LOC101504372</name>
</gene>
<dbReference type="GO" id="GO:0003700">
    <property type="term" value="F:DNA-binding transcription factor activity"/>
    <property type="evidence" value="ECO:0007669"/>
    <property type="project" value="InterPro"/>
</dbReference>
<evidence type="ECO:0000256" key="2">
    <source>
        <dbReference type="ARBA" id="ARBA00007163"/>
    </source>
</evidence>
<dbReference type="GO" id="GO:0003677">
    <property type="term" value="F:DNA binding"/>
    <property type="evidence" value="ECO:0007669"/>
    <property type="project" value="UniProtKB-KW"/>
</dbReference>
<keyword evidence="5" id="KW-0804">Transcription</keyword>
<feature type="coiled-coil region" evidence="7">
    <location>
        <begin position="188"/>
        <end position="250"/>
    </location>
</feature>
<dbReference type="SMART" id="SM00338">
    <property type="entry name" value="BRLZ"/>
    <property type="match status" value="1"/>
</dbReference>
<dbReference type="GO" id="GO:0005634">
    <property type="term" value="C:nucleus"/>
    <property type="evidence" value="ECO:0007669"/>
    <property type="project" value="UniProtKB-SubCell"/>
</dbReference>
<evidence type="ECO:0000256" key="6">
    <source>
        <dbReference type="ARBA" id="ARBA00023242"/>
    </source>
</evidence>
<protein>
    <submittedName>
        <fullName evidence="11">Basic leucine zipper 9</fullName>
    </submittedName>
</protein>
<feature type="domain" description="BZIP" evidence="9">
    <location>
        <begin position="170"/>
        <end position="233"/>
    </location>
</feature>
<dbReference type="GO" id="GO:0046983">
    <property type="term" value="F:protein dimerization activity"/>
    <property type="evidence" value="ECO:0007669"/>
    <property type="project" value="UniProtKB-ARBA"/>
</dbReference>
<comment type="similarity">
    <text evidence="2">Belongs to the bZIP family.</text>
</comment>
<evidence type="ECO:0000259" key="9">
    <source>
        <dbReference type="PROSITE" id="PS50217"/>
    </source>
</evidence>
<dbReference type="InterPro" id="IPR046347">
    <property type="entry name" value="bZIP_sf"/>
</dbReference>
<reference evidence="11" key="2">
    <citation type="submission" date="2025-08" db="UniProtKB">
        <authorList>
            <consortium name="RefSeq"/>
        </authorList>
    </citation>
    <scope>IDENTIFICATION</scope>
    <source>
        <tissue evidence="11">Etiolated seedlings</tissue>
    </source>
</reference>
<evidence type="ECO:0000256" key="5">
    <source>
        <dbReference type="ARBA" id="ARBA00023163"/>
    </source>
</evidence>
<dbReference type="eggNOG" id="ENOG502QV87">
    <property type="taxonomic scope" value="Eukaryota"/>
</dbReference>
<dbReference type="FunFam" id="1.20.5.170:FF:000020">
    <property type="entry name" value="BZIP transcription factor"/>
    <property type="match status" value="1"/>
</dbReference>
<accession>A0A1S2Y473</accession>
<evidence type="ECO:0000256" key="4">
    <source>
        <dbReference type="ARBA" id="ARBA00023125"/>
    </source>
</evidence>
<organism evidence="10 11">
    <name type="scientific">Cicer arietinum</name>
    <name type="common">Chickpea</name>
    <name type="synonym">Garbanzo</name>
    <dbReference type="NCBI Taxonomy" id="3827"/>
    <lineage>
        <taxon>Eukaryota</taxon>
        <taxon>Viridiplantae</taxon>
        <taxon>Streptophyta</taxon>
        <taxon>Embryophyta</taxon>
        <taxon>Tracheophyta</taxon>
        <taxon>Spermatophyta</taxon>
        <taxon>Magnoliopsida</taxon>
        <taxon>eudicotyledons</taxon>
        <taxon>Gunneridae</taxon>
        <taxon>Pentapetalae</taxon>
        <taxon>rosids</taxon>
        <taxon>fabids</taxon>
        <taxon>Fabales</taxon>
        <taxon>Fabaceae</taxon>
        <taxon>Papilionoideae</taxon>
        <taxon>50 kb inversion clade</taxon>
        <taxon>NPAAA clade</taxon>
        <taxon>Hologalegina</taxon>
        <taxon>IRL clade</taxon>
        <taxon>Cicereae</taxon>
        <taxon>Cicer</taxon>
    </lineage>
</organism>
<dbReference type="InterPro" id="IPR045314">
    <property type="entry name" value="bZIP_plant_GBF1"/>
</dbReference>
<dbReference type="Proteomes" id="UP000087171">
    <property type="component" value="Chromosome Ca4"/>
</dbReference>
<dbReference type="InterPro" id="IPR004827">
    <property type="entry name" value="bZIP"/>
</dbReference>
<name>A0A1S2Y473_CICAR</name>
<feature type="region of interest" description="Disordered" evidence="8">
    <location>
        <begin position="102"/>
        <end position="170"/>
    </location>
</feature>
<dbReference type="RefSeq" id="XP_004498549.2">
    <property type="nucleotide sequence ID" value="XM_004498492.3"/>
</dbReference>
<dbReference type="STRING" id="3827.A0A1S2Y473"/>
<evidence type="ECO:0000256" key="3">
    <source>
        <dbReference type="ARBA" id="ARBA00023015"/>
    </source>
</evidence>
<dbReference type="GeneID" id="101504372"/>
<proteinExistence type="inferred from homology"/>
<keyword evidence="4" id="KW-0238">DNA-binding</keyword>
<dbReference type="PROSITE" id="PS50217">
    <property type="entry name" value="BZIP"/>
    <property type="match status" value="1"/>
</dbReference>
<dbReference type="PaxDb" id="3827-XP_004498549.1"/>
<sequence>MEPKWSTILAPSSIFSGFDDLKWITTEFDHELFTKRPIAGGIETANESANDNDVKPFKVDPFTVVGDVCSGNLADAADFQNLDAVTSFSTCGEATNSTFVSSQNLTSKHSTITPTIDSQSSISATVTSPVSANKPTNQAKGVITTSGSSRDPSDEDDEAGPCEQSTNPIDMKRLRRKVSNRESARRSRRRKQAHLTDLEVQVEQLRLENASLFKQLTDASQQFREANTNNRVLKSDVEALRAKVKLAEDMVSRGTLPTFNNQLLQNQNQLNTTSPQINTSNLRCMQHVSPTITIHGNIASYGVSGHNSAIGLGDFDITCNDFNNGVNSDAVSSLTSIWP</sequence>
<keyword evidence="10" id="KW-1185">Reference proteome</keyword>
<dbReference type="PROSITE" id="PS00036">
    <property type="entry name" value="BZIP_BASIC"/>
    <property type="match status" value="1"/>
</dbReference>
<dbReference type="Gene3D" id="1.20.5.170">
    <property type="match status" value="1"/>
</dbReference>
<reference evidence="10" key="1">
    <citation type="journal article" date="2013" name="Nat. Biotechnol.">
        <title>Draft genome sequence of chickpea (Cicer arietinum) provides a resource for trait improvement.</title>
        <authorList>
            <person name="Varshney R.K."/>
            <person name="Song C."/>
            <person name="Saxena R.K."/>
            <person name="Azam S."/>
            <person name="Yu S."/>
            <person name="Sharpe A.G."/>
            <person name="Cannon S."/>
            <person name="Baek J."/>
            <person name="Rosen B.D."/>
            <person name="Tar'an B."/>
            <person name="Millan T."/>
            <person name="Zhang X."/>
            <person name="Ramsay L.D."/>
            <person name="Iwata A."/>
            <person name="Wang Y."/>
            <person name="Nelson W."/>
            <person name="Farmer A.D."/>
            <person name="Gaur P.M."/>
            <person name="Soderlund C."/>
            <person name="Penmetsa R.V."/>
            <person name="Xu C."/>
            <person name="Bharti A.K."/>
            <person name="He W."/>
            <person name="Winter P."/>
            <person name="Zhao S."/>
            <person name="Hane J.K."/>
            <person name="Carrasquilla-Garcia N."/>
            <person name="Condie J.A."/>
            <person name="Upadhyaya H.D."/>
            <person name="Luo M.C."/>
            <person name="Thudi M."/>
            <person name="Gowda C.L."/>
            <person name="Singh N.P."/>
            <person name="Lichtenzveig J."/>
            <person name="Gali K.K."/>
            <person name="Rubio J."/>
            <person name="Nadarajan N."/>
            <person name="Dolezel J."/>
            <person name="Bansal K.C."/>
            <person name="Xu X."/>
            <person name="Edwards D."/>
            <person name="Zhang G."/>
            <person name="Kahl G."/>
            <person name="Gil J."/>
            <person name="Singh K.B."/>
            <person name="Datta S.K."/>
            <person name="Jackson S.A."/>
            <person name="Wang J."/>
            <person name="Cook D.R."/>
        </authorList>
    </citation>
    <scope>NUCLEOTIDE SEQUENCE [LARGE SCALE GENOMIC DNA]</scope>
    <source>
        <strain evidence="10">cv. CDC Frontier</strain>
    </source>
</reference>
<dbReference type="SUPFAM" id="SSF57959">
    <property type="entry name" value="Leucine zipper domain"/>
    <property type="match status" value="1"/>
</dbReference>
<evidence type="ECO:0000256" key="1">
    <source>
        <dbReference type="ARBA" id="ARBA00004123"/>
    </source>
</evidence>
<keyword evidence="6" id="KW-0539">Nucleus</keyword>
<evidence type="ECO:0000256" key="8">
    <source>
        <dbReference type="SAM" id="MobiDB-lite"/>
    </source>
</evidence>
<keyword evidence="3" id="KW-0805">Transcription regulation</keyword>
<dbReference type="AlphaFoldDB" id="A0A1S2Y473"/>
<dbReference type="KEGG" id="cam:101504372"/>
<evidence type="ECO:0000256" key="7">
    <source>
        <dbReference type="SAM" id="Coils"/>
    </source>
</evidence>
<dbReference type="CDD" id="cd14702">
    <property type="entry name" value="bZIP_plant_GBF1"/>
    <property type="match status" value="1"/>
</dbReference>
<keyword evidence="7" id="KW-0175">Coiled coil</keyword>
<comment type="subcellular location">
    <subcellularLocation>
        <location evidence="1">Nucleus</location>
    </subcellularLocation>
</comment>
<dbReference type="PANTHER" id="PTHR46408">
    <property type="entry name" value="BASIC LEUCINE ZIPPER 63"/>
    <property type="match status" value="1"/>
</dbReference>